<dbReference type="Proteomes" id="UP000287687">
    <property type="component" value="Unassembled WGS sequence"/>
</dbReference>
<keyword evidence="2" id="KW-0472">Membrane</keyword>
<dbReference type="AlphaFoldDB" id="A0A444LAZ5"/>
<feature type="compositionally biased region" description="Basic and acidic residues" evidence="1">
    <location>
        <begin position="1"/>
        <end position="10"/>
    </location>
</feature>
<name>A0A444LAZ5_9HYPH</name>
<organism evidence="3 4">
    <name type="scientific">Neorhizobium lilium</name>
    <dbReference type="NCBI Taxonomy" id="2503024"/>
    <lineage>
        <taxon>Bacteria</taxon>
        <taxon>Pseudomonadati</taxon>
        <taxon>Pseudomonadota</taxon>
        <taxon>Alphaproteobacteria</taxon>
        <taxon>Hyphomicrobiales</taxon>
        <taxon>Rhizobiaceae</taxon>
        <taxon>Rhizobium/Agrobacterium group</taxon>
        <taxon>Neorhizobium</taxon>
    </lineage>
</organism>
<keyword evidence="4" id="KW-1185">Reference proteome</keyword>
<evidence type="ECO:0000313" key="4">
    <source>
        <dbReference type="Proteomes" id="UP000287687"/>
    </source>
</evidence>
<proteinExistence type="predicted"/>
<feature type="transmembrane region" description="Helical" evidence="2">
    <location>
        <begin position="29"/>
        <end position="47"/>
    </location>
</feature>
<evidence type="ECO:0000313" key="3">
    <source>
        <dbReference type="EMBL" id="RWX74813.1"/>
    </source>
</evidence>
<gene>
    <name evidence="3" type="ORF">EPK99_23230</name>
</gene>
<dbReference type="EMBL" id="SBIP01000006">
    <property type="protein sequence ID" value="RWX74813.1"/>
    <property type="molecule type" value="Genomic_DNA"/>
</dbReference>
<protein>
    <submittedName>
        <fullName evidence="3">Uncharacterized protein</fullName>
    </submittedName>
</protein>
<reference evidence="3 4" key="1">
    <citation type="submission" date="2019-01" db="EMBL/GenBank/DDBJ databases">
        <title>The draft genome of Rhizobium sp. 24NR.</title>
        <authorList>
            <person name="Liu L."/>
            <person name="Liang L."/>
            <person name="Shi S."/>
            <person name="Xu L."/>
            <person name="Wang X."/>
            <person name="Li L."/>
            <person name="Zhang X."/>
        </authorList>
    </citation>
    <scope>NUCLEOTIDE SEQUENCE [LARGE SCALE GENOMIC DNA]</scope>
    <source>
        <strain evidence="3 4">24NR</strain>
    </source>
</reference>
<comment type="caution">
    <text evidence="3">The sequence shown here is derived from an EMBL/GenBank/DDBJ whole genome shotgun (WGS) entry which is preliminary data.</text>
</comment>
<keyword evidence="2" id="KW-1133">Transmembrane helix</keyword>
<accession>A0A444LAZ5</accession>
<feature type="region of interest" description="Disordered" evidence="1">
    <location>
        <begin position="1"/>
        <end position="23"/>
    </location>
</feature>
<sequence>MAATAKREAAPPRPVPVDRSGAGPLPRNSFAVLLFVAALVAGVTGELRVHASFARRFETAVTGRMERP</sequence>
<dbReference type="RefSeq" id="WP_128445474.1">
    <property type="nucleotide sequence ID" value="NZ_SBIP01000006.1"/>
</dbReference>
<keyword evidence="2" id="KW-0812">Transmembrane</keyword>
<evidence type="ECO:0000256" key="2">
    <source>
        <dbReference type="SAM" id="Phobius"/>
    </source>
</evidence>
<evidence type="ECO:0000256" key="1">
    <source>
        <dbReference type="SAM" id="MobiDB-lite"/>
    </source>
</evidence>